<accession>A0AAP0K4T1</accession>
<evidence type="ECO:0000313" key="1">
    <source>
        <dbReference type="EMBL" id="KAK9144675.1"/>
    </source>
</evidence>
<dbReference type="Proteomes" id="UP001417504">
    <property type="component" value="Unassembled WGS sequence"/>
</dbReference>
<dbReference type="AlphaFoldDB" id="A0AAP0K4T1"/>
<name>A0AAP0K4T1_9MAGN</name>
<comment type="caution">
    <text evidence="1">The sequence shown here is derived from an EMBL/GenBank/DDBJ whole genome shotgun (WGS) entry which is preliminary data.</text>
</comment>
<protein>
    <submittedName>
        <fullName evidence="1">Uncharacterized protein</fullName>
    </submittedName>
</protein>
<evidence type="ECO:0000313" key="2">
    <source>
        <dbReference type="Proteomes" id="UP001417504"/>
    </source>
</evidence>
<gene>
    <name evidence="1" type="ORF">Sjap_004578</name>
</gene>
<organism evidence="1 2">
    <name type="scientific">Stephania japonica</name>
    <dbReference type="NCBI Taxonomy" id="461633"/>
    <lineage>
        <taxon>Eukaryota</taxon>
        <taxon>Viridiplantae</taxon>
        <taxon>Streptophyta</taxon>
        <taxon>Embryophyta</taxon>
        <taxon>Tracheophyta</taxon>
        <taxon>Spermatophyta</taxon>
        <taxon>Magnoliopsida</taxon>
        <taxon>Ranunculales</taxon>
        <taxon>Menispermaceae</taxon>
        <taxon>Menispermoideae</taxon>
        <taxon>Cissampelideae</taxon>
        <taxon>Stephania</taxon>
    </lineage>
</organism>
<reference evidence="1 2" key="1">
    <citation type="submission" date="2024-01" db="EMBL/GenBank/DDBJ databases">
        <title>Genome assemblies of Stephania.</title>
        <authorList>
            <person name="Yang L."/>
        </authorList>
    </citation>
    <scope>NUCLEOTIDE SEQUENCE [LARGE SCALE GENOMIC DNA]</scope>
    <source>
        <strain evidence="1">QJT</strain>
        <tissue evidence="1">Leaf</tissue>
    </source>
</reference>
<keyword evidence="2" id="KW-1185">Reference proteome</keyword>
<dbReference type="EMBL" id="JBBNAE010000002">
    <property type="protein sequence ID" value="KAK9144675.1"/>
    <property type="molecule type" value="Genomic_DNA"/>
</dbReference>
<sequence length="95" mass="10515">MNASLVFLSNSQAMEEYQDLVALLEAHLAIVEEMVVKLQVQMDPLLSIASKLDALNDALQFQIQQMDQLCNLFSPLTESQPPTTILPPPLHATPL</sequence>
<proteinExistence type="predicted"/>